<dbReference type="InterPro" id="IPR029035">
    <property type="entry name" value="DHS-like_NAD/FAD-binding_dom"/>
</dbReference>
<dbReference type="Pfam" id="PF02146">
    <property type="entry name" value="SIR2"/>
    <property type="match status" value="1"/>
</dbReference>
<dbReference type="PANTHER" id="PTHR11085:SF4">
    <property type="entry name" value="NAD-DEPENDENT PROTEIN DEACYLASE"/>
    <property type="match status" value="1"/>
</dbReference>
<dbReference type="InterPro" id="IPR050134">
    <property type="entry name" value="NAD-dep_sirtuin_deacylases"/>
</dbReference>
<keyword evidence="7" id="KW-1185">Reference proteome</keyword>
<dbReference type="STRING" id="526225.Gobs_2081"/>
<feature type="binding site" evidence="4">
    <location>
        <position position="168"/>
    </location>
    <ligand>
        <name>Zn(2+)</name>
        <dbReference type="ChEBI" id="CHEBI:29105"/>
    </ligand>
</feature>
<dbReference type="InterPro" id="IPR003000">
    <property type="entry name" value="Sirtuin"/>
</dbReference>
<evidence type="ECO:0000256" key="2">
    <source>
        <dbReference type="ARBA" id="ARBA00022679"/>
    </source>
</evidence>
<dbReference type="AlphaFoldDB" id="D2SF79"/>
<evidence type="ECO:0000256" key="4">
    <source>
        <dbReference type="PROSITE-ProRule" id="PRU00236"/>
    </source>
</evidence>
<feature type="domain" description="Deacetylase sirtuin-type" evidence="5">
    <location>
        <begin position="6"/>
        <end position="259"/>
    </location>
</feature>
<dbReference type="PANTHER" id="PTHR11085">
    <property type="entry name" value="NAD-DEPENDENT PROTEIN DEACYLASE SIRTUIN-5, MITOCHONDRIAL-RELATED"/>
    <property type="match status" value="1"/>
</dbReference>
<keyword evidence="2" id="KW-0808">Transferase</keyword>
<feature type="binding site" evidence="4">
    <location>
        <position position="143"/>
    </location>
    <ligand>
        <name>Zn(2+)</name>
        <dbReference type="ChEBI" id="CHEBI:29105"/>
    </ligand>
</feature>
<dbReference type="InterPro" id="IPR026590">
    <property type="entry name" value="Ssirtuin_cat_dom"/>
</dbReference>
<evidence type="ECO:0000313" key="6">
    <source>
        <dbReference type="EMBL" id="ADB74769.1"/>
    </source>
</evidence>
<name>D2SF79_GEOOG</name>
<dbReference type="GO" id="GO:0070403">
    <property type="term" value="F:NAD+ binding"/>
    <property type="evidence" value="ECO:0007669"/>
    <property type="project" value="InterPro"/>
</dbReference>
<dbReference type="GO" id="GO:0046872">
    <property type="term" value="F:metal ion binding"/>
    <property type="evidence" value="ECO:0007669"/>
    <property type="project" value="UniProtKB-KW"/>
</dbReference>
<dbReference type="Gene3D" id="3.30.1600.10">
    <property type="entry name" value="SIR2/SIRT2 'Small Domain"/>
    <property type="match status" value="1"/>
</dbReference>
<dbReference type="HOGENOM" id="CLU_023643_3_0_11"/>
<sequence>MNEADRRRRGSYGGGVTLPGWLADARRVTVLTGAGISTDSGIPDYRGPDGVWTRDPDAEKLVTLSYYVADPDIRRRAWLMRRDTAPDARPNAGHRALVELERQGRLRALLTQNVDGLHQAAGSSPELVLELHGTVHAVECLACGDRTTMAEALARVDAGEPDPACRDCGGILKSATVSFGQALDPAVVEAAAEAATDCDVFLAVGTSLTVHPAAGLTDLAKQSGARVVVVNAEPTPYDFVADLVVRELIGTSLPRLLAP</sequence>
<dbReference type="Proteomes" id="UP000001382">
    <property type="component" value="Chromosome"/>
</dbReference>
<feature type="binding site" evidence="4">
    <location>
        <position position="165"/>
    </location>
    <ligand>
        <name>Zn(2+)</name>
        <dbReference type="ChEBI" id="CHEBI:29105"/>
    </ligand>
</feature>
<dbReference type="SUPFAM" id="SSF52467">
    <property type="entry name" value="DHS-like NAD/FAD-binding domain"/>
    <property type="match status" value="1"/>
</dbReference>
<dbReference type="EC" id="2.3.1.286" evidence="1"/>
<dbReference type="eggNOG" id="COG0846">
    <property type="taxonomic scope" value="Bacteria"/>
</dbReference>
<gene>
    <name evidence="6" type="ordered locus">Gobs_2081</name>
</gene>
<dbReference type="KEGG" id="gob:Gobs_2081"/>
<dbReference type="InterPro" id="IPR026591">
    <property type="entry name" value="Sirtuin_cat_small_dom_sf"/>
</dbReference>
<evidence type="ECO:0000313" key="7">
    <source>
        <dbReference type="Proteomes" id="UP000001382"/>
    </source>
</evidence>
<dbReference type="PROSITE" id="PS50305">
    <property type="entry name" value="SIRTUIN"/>
    <property type="match status" value="1"/>
</dbReference>
<feature type="active site" description="Proton acceptor" evidence="4">
    <location>
        <position position="132"/>
    </location>
</feature>
<dbReference type="Gene3D" id="3.40.50.1220">
    <property type="entry name" value="TPP-binding domain"/>
    <property type="match status" value="1"/>
</dbReference>
<proteinExistence type="predicted"/>
<keyword evidence="4" id="KW-0479">Metal-binding</keyword>
<dbReference type="EMBL" id="CP001867">
    <property type="protein sequence ID" value="ADB74769.1"/>
    <property type="molecule type" value="Genomic_DNA"/>
</dbReference>
<reference evidence="6 7" key="1">
    <citation type="journal article" date="2010" name="Stand. Genomic Sci.">
        <title>Complete genome sequence of Geodermatophilus obscurus type strain (G-20).</title>
        <authorList>
            <person name="Ivanova N."/>
            <person name="Sikorski J."/>
            <person name="Jando M."/>
            <person name="Munk C."/>
            <person name="Lapidus A."/>
            <person name="Glavina Del Rio T."/>
            <person name="Copeland A."/>
            <person name="Tice H."/>
            <person name="Cheng J.-F."/>
            <person name="Lucas S."/>
            <person name="Chen F."/>
            <person name="Nolan M."/>
            <person name="Bruce D."/>
            <person name="Goodwin L."/>
            <person name="Pitluck S."/>
            <person name="Mavromatis K."/>
            <person name="Mikhailova N."/>
            <person name="Pati A."/>
            <person name="Chen A."/>
            <person name="Palaniappan K."/>
            <person name="Land M."/>
            <person name="Hauser L."/>
            <person name="Chang Y.-J."/>
            <person name="Jeffries C.D."/>
            <person name="Meincke L."/>
            <person name="Brettin T."/>
            <person name="Detter J.C."/>
            <person name="Detter J.C."/>
            <person name="Rohde M."/>
            <person name="Goeker M."/>
            <person name="Bristow J."/>
            <person name="Eisen J.A."/>
            <person name="Markowitz V."/>
            <person name="Hugenholtz P."/>
            <person name="Kyrpides N.C."/>
            <person name="Klenk H.-P."/>
        </authorList>
    </citation>
    <scope>NUCLEOTIDE SEQUENCE [LARGE SCALE GENOMIC DNA]</scope>
    <source>
        <strain evidence="7">ATCC 25078 / DSM 43160 / JCM 3152 / KCC A-0152 / KCTC 9177 / NBRC 13315 / NRRL B-3577 / G-20</strain>
    </source>
</reference>
<evidence type="ECO:0000256" key="1">
    <source>
        <dbReference type="ARBA" id="ARBA00012928"/>
    </source>
</evidence>
<organism evidence="6 7">
    <name type="scientific">Geodermatophilus obscurus (strain ATCC 25078 / DSM 43160 / JCM 3152 / CCUG 61914 / KCC A-0152 / KCTC 9177 / NBRC 13315 / NRRL B-3577 / G-20)</name>
    <dbReference type="NCBI Taxonomy" id="526225"/>
    <lineage>
        <taxon>Bacteria</taxon>
        <taxon>Bacillati</taxon>
        <taxon>Actinomycetota</taxon>
        <taxon>Actinomycetes</taxon>
        <taxon>Geodermatophilales</taxon>
        <taxon>Geodermatophilaceae</taxon>
        <taxon>Geodermatophilus</taxon>
    </lineage>
</organism>
<keyword evidence="4" id="KW-0862">Zinc</keyword>
<protein>
    <recommendedName>
        <fullName evidence="1">protein acetyllysine N-acetyltransferase</fullName>
        <ecNumber evidence="1">2.3.1.286</ecNumber>
    </recommendedName>
</protein>
<dbReference type="CDD" id="cd01407">
    <property type="entry name" value="SIR2-fam"/>
    <property type="match status" value="1"/>
</dbReference>
<keyword evidence="3" id="KW-0520">NAD</keyword>
<reference evidence="7" key="2">
    <citation type="submission" date="2010-01" db="EMBL/GenBank/DDBJ databases">
        <title>The complete genome of Geodermatophilus obscurus DSM 43160.</title>
        <authorList>
            <consortium name="US DOE Joint Genome Institute (JGI-PGF)"/>
            <person name="Lucas S."/>
            <person name="Copeland A."/>
            <person name="Lapidus A."/>
            <person name="Glavina del Rio T."/>
            <person name="Dalin E."/>
            <person name="Tice H."/>
            <person name="Bruce D."/>
            <person name="Goodwin L."/>
            <person name="Pitluck S."/>
            <person name="Kyrpides N."/>
            <person name="Mavromatis K."/>
            <person name="Ivanova N."/>
            <person name="Munk A.C."/>
            <person name="Brettin T."/>
            <person name="Detter J.C."/>
            <person name="Han C."/>
            <person name="Larimer F."/>
            <person name="Land M."/>
            <person name="Hauser L."/>
            <person name="Markowitz V."/>
            <person name="Cheng J.-F."/>
            <person name="Hugenholtz P."/>
            <person name="Woyke T."/>
            <person name="Wu D."/>
            <person name="Jando M."/>
            <person name="Schneider S."/>
            <person name="Klenk H.-P."/>
            <person name="Eisen J.A."/>
        </authorList>
    </citation>
    <scope>NUCLEOTIDE SEQUENCE [LARGE SCALE GENOMIC DNA]</scope>
    <source>
        <strain evidence="7">ATCC 25078 / DSM 43160 / JCM 3152 / KCC A-0152 / KCTC 9177 / NBRC 13315 / NRRL B-3577 / G-20</strain>
    </source>
</reference>
<evidence type="ECO:0000256" key="3">
    <source>
        <dbReference type="ARBA" id="ARBA00023027"/>
    </source>
</evidence>
<dbReference type="OrthoDB" id="9800582at2"/>
<dbReference type="GO" id="GO:0017136">
    <property type="term" value="F:histone deacetylase activity, NAD-dependent"/>
    <property type="evidence" value="ECO:0007669"/>
    <property type="project" value="TreeGrafter"/>
</dbReference>
<evidence type="ECO:0000259" key="5">
    <source>
        <dbReference type="PROSITE" id="PS50305"/>
    </source>
</evidence>
<accession>D2SF79</accession>
<feature type="binding site" evidence="4">
    <location>
        <position position="140"/>
    </location>
    <ligand>
        <name>Zn(2+)</name>
        <dbReference type="ChEBI" id="CHEBI:29105"/>
    </ligand>
</feature>